<comment type="caution">
    <text evidence="2">The sequence shown here is derived from an EMBL/GenBank/DDBJ whole genome shotgun (WGS) entry which is preliminary data.</text>
</comment>
<evidence type="ECO:0000259" key="1">
    <source>
        <dbReference type="Pfam" id="PF13683"/>
    </source>
</evidence>
<accession>A0A318H3V9</accession>
<dbReference type="SUPFAM" id="SSF53098">
    <property type="entry name" value="Ribonuclease H-like"/>
    <property type="match status" value="1"/>
</dbReference>
<dbReference type="InterPro" id="IPR050900">
    <property type="entry name" value="Transposase_IS3/IS150/IS904"/>
</dbReference>
<dbReference type="InterPro" id="IPR001584">
    <property type="entry name" value="Integrase_cat-core"/>
</dbReference>
<dbReference type="PANTHER" id="PTHR46889">
    <property type="entry name" value="TRANSPOSASE INSF FOR INSERTION SEQUENCE IS3B-RELATED"/>
    <property type="match status" value="1"/>
</dbReference>
<dbReference type="PANTHER" id="PTHR46889:SF4">
    <property type="entry name" value="TRANSPOSASE INSO FOR INSERTION SEQUENCE ELEMENT IS911B-RELATED"/>
    <property type="match status" value="1"/>
</dbReference>
<proteinExistence type="predicted"/>
<sequence length="87" mass="9601">MRRTGSALDNAVSESFNSTLEFDLLSRHHFATREQARHAVSAFIDEYNTDRGHSINGILSPVDYERASATQRATKQDMYGHSGGTAA</sequence>
<name>A0A318H3V9_9MYCO</name>
<dbReference type="GO" id="GO:0015074">
    <property type="term" value="P:DNA integration"/>
    <property type="evidence" value="ECO:0007669"/>
    <property type="project" value="InterPro"/>
</dbReference>
<evidence type="ECO:0000313" key="2">
    <source>
        <dbReference type="EMBL" id="PXW98257.1"/>
    </source>
</evidence>
<reference evidence="2 3" key="2">
    <citation type="submission" date="2018-06" db="EMBL/GenBank/DDBJ databases">
        <title>Sequencing of bacterial isolates from soil warming experiment in Harvard Forest, Massachusetts, USA.</title>
        <authorList>
            <person name="Deangelis K.PhD."/>
        </authorList>
    </citation>
    <scope>NUCLEOTIDE SEQUENCE [LARGE SCALE GENOMIC DNA]</scope>
    <source>
        <strain evidence="2 3">GAS496</strain>
    </source>
</reference>
<protein>
    <submittedName>
        <fullName evidence="2">Integrase-like protein</fullName>
    </submittedName>
</protein>
<gene>
    <name evidence="2" type="ORF">C8E89_14530</name>
</gene>
<evidence type="ECO:0000313" key="3">
    <source>
        <dbReference type="Proteomes" id="UP000247781"/>
    </source>
</evidence>
<dbReference type="EMBL" id="QJJU01000045">
    <property type="protein sequence ID" value="PXW98257.1"/>
    <property type="molecule type" value="Genomic_DNA"/>
</dbReference>
<dbReference type="AlphaFoldDB" id="A0A318H3V9"/>
<dbReference type="InterPro" id="IPR012337">
    <property type="entry name" value="RNaseH-like_sf"/>
</dbReference>
<dbReference type="Pfam" id="PF13683">
    <property type="entry name" value="rve_3"/>
    <property type="match status" value="1"/>
</dbReference>
<dbReference type="Proteomes" id="UP000247781">
    <property type="component" value="Unassembled WGS sequence"/>
</dbReference>
<organism evidence="2 3">
    <name type="scientific">Mycolicibacterium moriokaense</name>
    <dbReference type="NCBI Taxonomy" id="39691"/>
    <lineage>
        <taxon>Bacteria</taxon>
        <taxon>Bacillati</taxon>
        <taxon>Actinomycetota</taxon>
        <taxon>Actinomycetes</taxon>
        <taxon>Mycobacteriales</taxon>
        <taxon>Mycobacteriaceae</taxon>
        <taxon>Mycolicibacterium</taxon>
    </lineage>
</organism>
<feature type="domain" description="Integrase catalytic" evidence="1">
    <location>
        <begin position="2"/>
        <end position="59"/>
    </location>
</feature>
<reference evidence="3" key="1">
    <citation type="submission" date="2018-05" db="EMBL/GenBank/DDBJ databases">
        <authorList>
            <person name="Deangelis K."/>
            <person name="Huntemann M."/>
            <person name="Clum A."/>
            <person name="Pillay M."/>
            <person name="Palaniappan K."/>
            <person name="Varghese N."/>
            <person name="Mikhailova N."/>
            <person name="Stamatis D."/>
            <person name="Reddy T."/>
            <person name="Daum C."/>
            <person name="Shapiro N."/>
            <person name="Ivanova N."/>
            <person name="Kyrpides N."/>
            <person name="Woyke T."/>
        </authorList>
    </citation>
    <scope>NUCLEOTIDE SEQUENCE [LARGE SCALE GENOMIC DNA]</scope>
    <source>
        <strain evidence="3">GAS496</strain>
    </source>
</reference>
<keyword evidence="3" id="KW-1185">Reference proteome</keyword>